<feature type="compositionally biased region" description="Low complexity" evidence="7">
    <location>
        <begin position="659"/>
        <end position="674"/>
    </location>
</feature>
<feature type="compositionally biased region" description="Low complexity" evidence="7">
    <location>
        <begin position="290"/>
        <end position="303"/>
    </location>
</feature>
<dbReference type="SMART" id="SM00326">
    <property type="entry name" value="SH3"/>
    <property type="match status" value="1"/>
</dbReference>
<feature type="compositionally biased region" description="Basic and acidic residues" evidence="7">
    <location>
        <begin position="566"/>
        <end position="579"/>
    </location>
</feature>
<feature type="region of interest" description="Disordered" evidence="7">
    <location>
        <begin position="58"/>
        <end position="498"/>
    </location>
</feature>
<feature type="compositionally biased region" description="Low complexity" evidence="7">
    <location>
        <begin position="446"/>
        <end position="465"/>
    </location>
</feature>
<dbReference type="SUPFAM" id="SSF47576">
    <property type="entry name" value="Calponin-homology domain, CH-domain"/>
    <property type="match status" value="1"/>
</dbReference>
<feature type="repeat" description="TPR" evidence="6">
    <location>
        <begin position="1854"/>
        <end position="1887"/>
    </location>
</feature>
<evidence type="ECO:0000256" key="3">
    <source>
        <dbReference type="ARBA" id="ARBA00022737"/>
    </source>
</evidence>
<evidence type="ECO:0000313" key="12">
    <source>
        <dbReference type="EMBL" id="KAF8668243.1"/>
    </source>
</evidence>
<evidence type="ECO:0000259" key="10">
    <source>
        <dbReference type="PROSITE" id="PS50021"/>
    </source>
</evidence>
<evidence type="ECO:0000256" key="6">
    <source>
        <dbReference type="PROSITE-ProRule" id="PRU00339"/>
    </source>
</evidence>
<sequence length="2208" mass="242261">MGEVSYVWAQHDFIPEHDDEIEFRAGDRIEIIERDELYGDGWWQGRVNGKTGLFPEAYTSREPPALTHGAPLHALAEEASDEENDRTKEQQPRGDEMAATLTDVQAAIEQLGVRGPGGASRSFSFASTRTGETESEPDADDEGGSWHRNARSALAAAAAKNNSDTQEHWNPPPPIPLEMSDESDDEDEHHVRGNDLIARAQSPPPTTFRPKSPQYVVPSPSDPDRPDSPPLTATATTFKGRIPSSPPRSQTPRATSPLSVLPTSPKKSFVSKAPTIPTLTDSPEDSPVIPSSHPPSEFESHTPVPNTSVAATTPYPPVQSLAAALRSASPGLASNSSVVRSSSPVVRSASPAPARSTTSLPTPITPTLTRSPAPSVLSFTSGRHVDRRSSSPYPPPTSDLPALPPNTPYHPNESTASVYTPSIPPREIPNPAPNGRKYTGTAIGLPSPATSASGMGAGPGASLSPTSARFRQASTGSDAPTPSTTTPPTVSAPFSQTPATQWTVPQVIAWLQSKGFDADIQRGFQENDITGDVLIELDGPALKDELGVTAFGKRMRLLKQIGELKREEEKSKEVTKEKSIIGSRWSGSSRPASAIGDDEDRLKVRPTGTRPTSLVLSPSDGALATRGFWDSTRSTKDERGVLSEGESSRKPDITKAKQFFDQPQSQPTPTTTIKTDTKTDPSEAGSTPISSFPPSPSFKREKWDKEKEKEKEKDVKSVTNSEGATSPGHAKKRSIDSSSVTGGARDRLSIFGSALGKGRKPAPRYSTGETQPPAEERSHRSLSRLYMGGGSQRKSKVPPSPGTTSTENEARKRTISGPVGPLRSASPAGGFNVPNRSPVLPARNINNNPHHSAPAISPVTADGPGSGARALDQIGEPDYSGWMRKKGDRYNSWKLRYFVLKGPHLYYLRSRTETKIKGYINITGYKVIADENANPGRYGFRIVHDNAKPHFFSSEEQVVVREWMKALMKATILRNYNDPVRSSCNVPTIPLAIAQQMNPAPRPPSPSERDAAQRASRRENPNQLSSRDARILMGLPENGPPPGDPAERHRMNSFFVENGQQPVFEAAGYRDTIGSATSMSAFSGGYSQSGSAFSRASLAETEQPMSPASGAAPTRPSREMRPRVSKSASRMSALSAGEQELIEWVNTKLPPTCPLAEDLSTSMSSGLILFRLAESIKEVDSGVSDSVFPQGPGDDRLDGLFKLFDFLLDNDVRMGAVSINDVRNGNAEKIAQLVRALKTWDDKRRTSGKTKASVAAGPWMVSDIDIKFYFSSSAPSPGALVPRPDLVCDNQGLELVRITMSDWISYLPDLEWSLIEGKWRPSLDSVDRTSAPVLGLVRNVIDGNLKAALESDLSKELLTLNHTGSLFTLEGTFNGRLDSYFPLKLDVDNDTAAELVRLAVAVACLHAFLQINWTGPDLNLNTLEILTIPSPPSTPLTNEILSAQAISELATGGEPAYHLAKLPELVRIAQIILSRGFETLQTGPWWNLRAHLIHQQLLDDPVAVPEHFWLSLSPLEKLDNQDLVGRLKLEQGLLRHLFSQDRQAADLFVQAAKATGLQYQLTGALGKRTKFQTKDLTQLVLLAKSRDDASEDKDNADINVPDTMQLNDDTLLEQTEYTSSSADTNTFAGIDPSNQPALRPLDQCIFLGMCLNVRNTSPSHGLTAEQMMPYISRVISHPRNWSVHTMALLLRARLESTRTRTVERSTLQLQALIDQMPTADSTLAERLLFAHSIPLPSKWAMEKELADRFLSIGVIKSALEIYERLEMWEEVVKCYQSIEQRDRALEIVRDLLAGRKAEADVVLARGRTAEASPGRVRMDAAREAKLWCLLGDIDSSSSLEHYNRAWEVSGSTSARAARALGGYYFARGEYSQAIPFLKRATALQPLLSRPWFLMGCAYVREEAWVEARDAFARCVGIDQEDGESWNNIASVYLRMDEKGLAGGDDLTLLEGDLTPKSRTDNKFTNKLLAFRALKQGLRYSYENWRMWQNYIIVSVDVGELSEACRALGRLVELRVEKDGLASVDIEVLERLVDAVTRAPPDEEPIDAQSERVRNPDEGHGLFPRVYDLFTRVVLSRISNSARIYRAWARLLTWRARSRNAVHLKSTWSEALTAHMDAYRAGVGSDPRIENDVERFKEGVVEVTELVDVLRNLGPRARDGEIEEGKNRELWKFQAKSLVRTFMGRTKASFEDEPEWAKLKELLDELKNE</sequence>
<feature type="region of interest" description="Disordered" evidence="7">
    <location>
        <begin position="996"/>
        <end position="1049"/>
    </location>
</feature>
<protein>
    <submittedName>
        <fullName evidence="12">TPR-like protein</fullName>
    </submittedName>
</protein>
<dbReference type="GO" id="GO:0005085">
    <property type="term" value="F:guanyl-nucleotide exchange factor activity"/>
    <property type="evidence" value="ECO:0007669"/>
    <property type="project" value="UniProtKB-KW"/>
</dbReference>
<feature type="compositionally biased region" description="Acidic residues" evidence="7">
    <location>
        <begin position="133"/>
        <end position="143"/>
    </location>
</feature>
<evidence type="ECO:0000259" key="9">
    <source>
        <dbReference type="PROSITE" id="PS50003"/>
    </source>
</evidence>
<keyword evidence="4 6" id="KW-0802">TPR repeat</keyword>
<feature type="compositionally biased region" description="Low complexity" evidence="7">
    <location>
        <begin position="473"/>
        <end position="495"/>
    </location>
</feature>
<dbReference type="SMART" id="SM00233">
    <property type="entry name" value="PH"/>
    <property type="match status" value="1"/>
</dbReference>
<comment type="caution">
    <text evidence="12">The sequence shown here is derived from an EMBL/GenBank/DDBJ whole genome shotgun (WGS) entry which is preliminary data.</text>
</comment>
<feature type="region of interest" description="Disordered" evidence="7">
    <location>
        <begin position="566"/>
        <end position="857"/>
    </location>
</feature>
<gene>
    <name evidence="12" type="ORF">RHS04_09071</name>
</gene>
<dbReference type="CDD" id="cd09535">
    <property type="entry name" value="SAM_BOI-like_fungal"/>
    <property type="match status" value="1"/>
</dbReference>
<dbReference type="InterPro" id="IPR036028">
    <property type="entry name" value="SH3-like_dom_sf"/>
</dbReference>
<dbReference type="PROSITE" id="PS50003">
    <property type="entry name" value="PH_DOMAIN"/>
    <property type="match status" value="1"/>
</dbReference>
<dbReference type="InterPro" id="IPR013761">
    <property type="entry name" value="SAM/pointed_sf"/>
</dbReference>
<feature type="region of interest" description="Disordered" evidence="7">
    <location>
        <begin position="1094"/>
        <end position="1128"/>
    </location>
</feature>
<feature type="compositionally biased region" description="Polar residues" evidence="7">
    <location>
        <begin position="121"/>
        <end position="130"/>
    </location>
</feature>
<evidence type="ECO:0000259" key="11">
    <source>
        <dbReference type="PROSITE" id="PS50105"/>
    </source>
</evidence>
<feature type="domain" description="SAM" evidence="11">
    <location>
        <begin position="502"/>
        <end position="567"/>
    </location>
</feature>
<evidence type="ECO:0000256" key="7">
    <source>
        <dbReference type="SAM" id="MobiDB-lite"/>
    </source>
</evidence>
<feature type="compositionally biased region" description="Low complexity" evidence="7">
    <location>
        <begin position="333"/>
        <end position="372"/>
    </location>
</feature>
<dbReference type="SUPFAM" id="SSF48452">
    <property type="entry name" value="TPR-like"/>
    <property type="match status" value="1"/>
</dbReference>
<evidence type="ECO:0000259" key="8">
    <source>
        <dbReference type="PROSITE" id="PS50002"/>
    </source>
</evidence>
<dbReference type="InterPro" id="IPR001715">
    <property type="entry name" value="CH_dom"/>
</dbReference>
<evidence type="ECO:0000256" key="4">
    <source>
        <dbReference type="ARBA" id="ARBA00022803"/>
    </source>
</evidence>
<dbReference type="InterPro" id="IPR001452">
    <property type="entry name" value="SH3_domain"/>
</dbReference>
<dbReference type="InterPro" id="IPR001849">
    <property type="entry name" value="PH_domain"/>
</dbReference>
<dbReference type="EMBL" id="JACYCC010000345">
    <property type="protein sequence ID" value="KAF8668243.1"/>
    <property type="molecule type" value="Genomic_DNA"/>
</dbReference>
<dbReference type="InterPro" id="IPR011993">
    <property type="entry name" value="PH-like_dom_sf"/>
</dbReference>
<evidence type="ECO:0000313" key="13">
    <source>
        <dbReference type="Proteomes" id="UP000650582"/>
    </source>
</evidence>
<keyword evidence="1 5" id="KW-0728">SH3 domain</keyword>
<feature type="compositionally biased region" description="Pro residues" evidence="7">
    <location>
        <begin position="392"/>
        <end position="408"/>
    </location>
</feature>
<dbReference type="InterPro" id="IPR019734">
    <property type="entry name" value="TPR_rpt"/>
</dbReference>
<dbReference type="Gene3D" id="1.25.40.10">
    <property type="entry name" value="Tetratricopeptide repeat domain"/>
    <property type="match status" value="1"/>
</dbReference>
<dbReference type="Pfam" id="PF07647">
    <property type="entry name" value="SAM_2"/>
    <property type="match status" value="1"/>
</dbReference>
<feature type="compositionally biased region" description="Basic and acidic residues" evidence="7">
    <location>
        <begin position="85"/>
        <end position="96"/>
    </location>
</feature>
<feature type="compositionally biased region" description="Basic and acidic residues" evidence="7">
    <location>
        <begin position="1007"/>
        <end position="1020"/>
    </location>
</feature>
<dbReference type="SUPFAM" id="SSF50729">
    <property type="entry name" value="PH domain-like"/>
    <property type="match status" value="1"/>
</dbReference>
<feature type="compositionally biased region" description="Basic and acidic residues" evidence="7">
    <location>
        <begin position="698"/>
        <end position="716"/>
    </location>
</feature>
<organism evidence="12 13">
    <name type="scientific">Rhizoctonia solani</name>
    <dbReference type="NCBI Taxonomy" id="456999"/>
    <lineage>
        <taxon>Eukaryota</taxon>
        <taxon>Fungi</taxon>
        <taxon>Dikarya</taxon>
        <taxon>Basidiomycota</taxon>
        <taxon>Agaricomycotina</taxon>
        <taxon>Agaricomycetes</taxon>
        <taxon>Cantharellales</taxon>
        <taxon>Ceratobasidiaceae</taxon>
        <taxon>Rhizoctonia</taxon>
    </lineage>
</organism>
<dbReference type="Pfam" id="PF00018">
    <property type="entry name" value="SH3_1"/>
    <property type="match status" value="1"/>
</dbReference>
<feature type="compositionally biased region" description="Pro residues" evidence="7">
    <location>
        <begin position="422"/>
        <end position="432"/>
    </location>
</feature>
<dbReference type="Gene3D" id="2.30.30.40">
    <property type="entry name" value="SH3 Domains"/>
    <property type="match status" value="1"/>
</dbReference>
<accession>A0A8H7LIN3</accession>
<keyword evidence="2" id="KW-0344">Guanine-nucleotide releasing factor</keyword>
<dbReference type="InterPro" id="IPR044244">
    <property type="entry name" value="TTC27/Emw1"/>
</dbReference>
<keyword evidence="3" id="KW-0677">Repeat</keyword>
<dbReference type="CDD" id="cd13316">
    <property type="entry name" value="PH_Boi"/>
    <property type="match status" value="1"/>
</dbReference>
<dbReference type="InterPro" id="IPR011990">
    <property type="entry name" value="TPR-like_helical_dom_sf"/>
</dbReference>
<dbReference type="Gene3D" id="1.10.150.50">
    <property type="entry name" value="Transcription Factor, Ets-1"/>
    <property type="match status" value="1"/>
</dbReference>
<dbReference type="PANTHER" id="PTHR16193">
    <property type="entry name" value="TETRATRICOPEPTIDE REPEAT PROTEIN 27"/>
    <property type="match status" value="1"/>
</dbReference>
<proteinExistence type="predicted"/>
<feature type="domain" description="PH" evidence="9">
    <location>
        <begin position="876"/>
        <end position="972"/>
    </location>
</feature>
<dbReference type="Gene3D" id="1.10.418.10">
    <property type="entry name" value="Calponin-like domain"/>
    <property type="match status" value="1"/>
</dbReference>
<reference evidence="12" key="1">
    <citation type="submission" date="2020-09" db="EMBL/GenBank/DDBJ databases">
        <title>Comparative genome analyses of four rice-infecting Rhizoctonia solani isolates reveal extensive enrichment of homogalacturonan modification genes.</title>
        <authorList>
            <person name="Lee D.-Y."/>
            <person name="Jeon J."/>
            <person name="Kim K.-T."/>
            <person name="Cheong K."/>
            <person name="Song H."/>
            <person name="Choi G."/>
            <person name="Ko J."/>
            <person name="Opiyo S.O."/>
            <person name="Zuo S."/>
            <person name="Madhav S."/>
            <person name="Lee Y.-H."/>
            <person name="Wang G.-L."/>
        </authorList>
    </citation>
    <scope>NUCLEOTIDE SEQUENCE</scope>
    <source>
        <strain evidence="12">AG1-IA YN-7</strain>
    </source>
</reference>
<dbReference type="PROSITE" id="PS50021">
    <property type="entry name" value="CH"/>
    <property type="match status" value="1"/>
</dbReference>
<dbReference type="Proteomes" id="UP000650582">
    <property type="component" value="Unassembled WGS sequence"/>
</dbReference>
<feature type="domain" description="SH3" evidence="8">
    <location>
        <begin position="2"/>
        <end position="64"/>
    </location>
</feature>
<dbReference type="Pfam" id="PF00169">
    <property type="entry name" value="PH"/>
    <property type="match status" value="1"/>
</dbReference>
<dbReference type="SUPFAM" id="SSF50044">
    <property type="entry name" value="SH3-domain"/>
    <property type="match status" value="1"/>
</dbReference>
<dbReference type="SUPFAM" id="SSF47769">
    <property type="entry name" value="SAM/Pointed domain"/>
    <property type="match status" value="1"/>
</dbReference>
<feature type="compositionally biased region" description="Low complexity" evidence="7">
    <location>
        <begin position="580"/>
        <end position="590"/>
    </location>
</feature>
<dbReference type="SMART" id="SM00028">
    <property type="entry name" value="TPR"/>
    <property type="match status" value="2"/>
</dbReference>
<evidence type="ECO:0000256" key="5">
    <source>
        <dbReference type="PROSITE-ProRule" id="PRU00192"/>
    </source>
</evidence>
<dbReference type="SMART" id="SM00454">
    <property type="entry name" value="SAM"/>
    <property type="match status" value="1"/>
</dbReference>
<dbReference type="InterPro" id="IPR001660">
    <property type="entry name" value="SAM"/>
</dbReference>
<dbReference type="InterPro" id="IPR036872">
    <property type="entry name" value="CH_dom_sf"/>
</dbReference>
<dbReference type="PROSITE" id="PS50005">
    <property type="entry name" value="TPR"/>
    <property type="match status" value="1"/>
</dbReference>
<feature type="compositionally biased region" description="Basic and acidic residues" evidence="7">
    <location>
        <begin position="633"/>
        <end position="655"/>
    </location>
</feature>
<evidence type="ECO:0000256" key="2">
    <source>
        <dbReference type="ARBA" id="ARBA00022658"/>
    </source>
</evidence>
<evidence type="ECO:0000256" key="1">
    <source>
        <dbReference type="ARBA" id="ARBA00022443"/>
    </source>
</evidence>
<dbReference type="PROSITE" id="PS50105">
    <property type="entry name" value="SAM_DOMAIN"/>
    <property type="match status" value="1"/>
</dbReference>
<dbReference type="Gene3D" id="2.30.29.30">
    <property type="entry name" value="Pleckstrin-homology domain (PH domain)/Phosphotyrosine-binding domain (PTB)"/>
    <property type="match status" value="1"/>
</dbReference>
<feature type="domain" description="Calponin-homology (CH)" evidence="10">
    <location>
        <begin position="1135"/>
        <end position="1242"/>
    </location>
</feature>
<name>A0A8H7LIN3_9AGAM</name>
<dbReference type="CDD" id="cd00174">
    <property type="entry name" value="SH3"/>
    <property type="match status" value="1"/>
</dbReference>
<dbReference type="PANTHER" id="PTHR16193:SF0">
    <property type="entry name" value="TETRATRICOPEPTIDE REPEAT PROTEIN 27"/>
    <property type="match status" value="1"/>
</dbReference>
<feature type="compositionally biased region" description="Polar residues" evidence="7">
    <location>
        <begin position="247"/>
        <end position="266"/>
    </location>
</feature>
<dbReference type="PROSITE" id="PS50002">
    <property type="entry name" value="SH3"/>
    <property type="match status" value="1"/>
</dbReference>